<dbReference type="Pfam" id="PF02223">
    <property type="entry name" value="Thymidylate_kin"/>
    <property type="match status" value="1"/>
</dbReference>
<dbReference type="InterPro" id="IPR018095">
    <property type="entry name" value="Thymidylate_kin_CS"/>
</dbReference>
<protein>
    <recommendedName>
        <fullName evidence="2">dTMP kinase</fullName>
        <ecNumber evidence="2">2.7.4.9</ecNumber>
    </recommendedName>
</protein>
<sequence length="214" mass="23518">MASALFIVFEGVDGSGTTTQSQLLFQHIRELGHAALLAREPGGTSIGERIRNLVLDPNEEQMTDVTELLLYAASRCQHVDQIIRPALAAGQPVVCDRYADSSLAYQGYGRGLDLALVGLVNKLATGDCMPDMTVYLDLPVKAAVARRSGRAGDTDRVERAGEELQERVKQGYRQISEQRPGSSLLVDAAKEVRQQSDFIRAELDRRWPSFPFKG</sequence>
<dbReference type="InterPro" id="IPR039430">
    <property type="entry name" value="Thymidylate_kin-like_dom"/>
</dbReference>
<dbReference type="SUPFAM" id="SSF52540">
    <property type="entry name" value="P-loop containing nucleoside triphosphate hydrolases"/>
    <property type="match status" value="1"/>
</dbReference>
<keyword evidence="5" id="KW-0547">Nucleotide-binding</keyword>
<comment type="catalytic activity">
    <reaction evidence="8">
        <text>dTMP + ATP = dTDP + ADP</text>
        <dbReference type="Rhea" id="RHEA:13517"/>
        <dbReference type="ChEBI" id="CHEBI:30616"/>
        <dbReference type="ChEBI" id="CHEBI:58369"/>
        <dbReference type="ChEBI" id="CHEBI:63528"/>
        <dbReference type="ChEBI" id="CHEBI:456216"/>
        <dbReference type="EC" id="2.7.4.9"/>
    </reaction>
</comment>
<dbReference type="EC" id="2.7.4.9" evidence="2"/>
<name>A0A382G5D8_9ZZZZ</name>
<dbReference type="GO" id="GO:0004798">
    <property type="term" value="F:dTMP kinase activity"/>
    <property type="evidence" value="ECO:0007669"/>
    <property type="project" value="UniProtKB-EC"/>
</dbReference>
<evidence type="ECO:0000256" key="5">
    <source>
        <dbReference type="ARBA" id="ARBA00022741"/>
    </source>
</evidence>
<proteinExistence type="inferred from homology"/>
<dbReference type="AlphaFoldDB" id="A0A382G5D8"/>
<evidence type="ECO:0000256" key="3">
    <source>
        <dbReference type="ARBA" id="ARBA00022679"/>
    </source>
</evidence>
<dbReference type="GO" id="GO:0005829">
    <property type="term" value="C:cytosol"/>
    <property type="evidence" value="ECO:0007669"/>
    <property type="project" value="TreeGrafter"/>
</dbReference>
<keyword evidence="3" id="KW-0808">Transferase</keyword>
<keyword evidence="6" id="KW-0418">Kinase</keyword>
<dbReference type="Gene3D" id="3.40.50.300">
    <property type="entry name" value="P-loop containing nucleotide triphosphate hydrolases"/>
    <property type="match status" value="1"/>
</dbReference>
<dbReference type="PANTHER" id="PTHR10344:SF4">
    <property type="entry name" value="UMP-CMP KINASE 2, MITOCHONDRIAL"/>
    <property type="match status" value="1"/>
</dbReference>
<dbReference type="PROSITE" id="PS01331">
    <property type="entry name" value="THYMIDYLATE_KINASE"/>
    <property type="match status" value="1"/>
</dbReference>
<dbReference type="InterPro" id="IPR027417">
    <property type="entry name" value="P-loop_NTPase"/>
</dbReference>
<dbReference type="GO" id="GO:0006233">
    <property type="term" value="P:dTDP biosynthetic process"/>
    <property type="evidence" value="ECO:0007669"/>
    <property type="project" value="InterPro"/>
</dbReference>
<dbReference type="PANTHER" id="PTHR10344">
    <property type="entry name" value="THYMIDYLATE KINASE"/>
    <property type="match status" value="1"/>
</dbReference>
<reference evidence="10" key="1">
    <citation type="submission" date="2018-05" db="EMBL/GenBank/DDBJ databases">
        <authorList>
            <person name="Lanie J.A."/>
            <person name="Ng W.-L."/>
            <person name="Kazmierczak K.M."/>
            <person name="Andrzejewski T.M."/>
            <person name="Davidsen T.M."/>
            <person name="Wayne K.J."/>
            <person name="Tettelin H."/>
            <person name="Glass J.I."/>
            <person name="Rusch D."/>
            <person name="Podicherti R."/>
            <person name="Tsui H.-C.T."/>
            <person name="Winkler M.E."/>
        </authorList>
    </citation>
    <scope>NUCLEOTIDE SEQUENCE</scope>
</reference>
<accession>A0A382G5D8</accession>
<dbReference type="FunFam" id="3.40.50.300:FF:000225">
    <property type="entry name" value="Thymidylate kinase"/>
    <property type="match status" value="1"/>
</dbReference>
<dbReference type="NCBIfam" id="TIGR00041">
    <property type="entry name" value="DTMP_kinase"/>
    <property type="match status" value="1"/>
</dbReference>
<evidence type="ECO:0000259" key="9">
    <source>
        <dbReference type="Pfam" id="PF02223"/>
    </source>
</evidence>
<gene>
    <name evidence="10" type="ORF">METZ01_LOCUS223322</name>
</gene>
<keyword evidence="4" id="KW-0545">Nucleotide biosynthesis</keyword>
<dbReference type="GO" id="GO:0006227">
    <property type="term" value="P:dUDP biosynthetic process"/>
    <property type="evidence" value="ECO:0007669"/>
    <property type="project" value="TreeGrafter"/>
</dbReference>
<feature type="domain" description="Thymidylate kinase-like" evidence="9">
    <location>
        <begin position="9"/>
        <end position="197"/>
    </location>
</feature>
<dbReference type="EMBL" id="UINC01053671">
    <property type="protein sequence ID" value="SVB70468.1"/>
    <property type="molecule type" value="Genomic_DNA"/>
</dbReference>
<evidence type="ECO:0000256" key="1">
    <source>
        <dbReference type="ARBA" id="ARBA00009776"/>
    </source>
</evidence>
<evidence type="ECO:0000256" key="4">
    <source>
        <dbReference type="ARBA" id="ARBA00022727"/>
    </source>
</evidence>
<evidence type="ECO:0000256" key="2">
    <source>
        <dbReference type="ARBA" id="ARBA00012980"/>
    </source>
</evidence>
<dbReference type="InterPro" id="IPR018094">
    <property type="entry name" value="Thymidylate_kinase"/>
</dbReference>
<evidence type="ECO:0000256" key="8">
    <source>
        <dbReference type="ARBA" id="ARBA00048743"/>
    </source>
</evidence>
<comment type="similarity">
    <text evidence="1">Belongs to the thymidylate kinase family.</text>
</comment>
<dbReference type="GO" id="GO:0005524">
    <property type="term" value="F:ATP binding"/>
    <property type="evidence" value="ECO:0007669"/>
    <property type="project" value="UniProtKB-KW"/>
</dbReference>
<organism evidence="10">
    <name type="scientific">marine metagenome</name>
    <dbReference type="NCBI Taxonomy" id="408172"/>
    <lineage>
        <taxon>unclassified sequences</taxon>
        <taxon>metagenomes</taxon>
        <taxon>ecological metagenomes</taxon>
    </lineage>
</organism>
<evidence type="ECO:0000256" key="7">
    <source>
        <dbReference type="ARBA" id="ARBA00022840"/>
    </source>
</evidence>
<evidence type="ECO:0000313" key="10">
    <source>
        <dbReference type="EMBL" id="SVB70468.1"/>
    </source>
</evidence>
<dbReference type="HAMAP" id="MF_00165">
    <property type="entry name" value="Thymidylate_kinase"/>
    <property type="match status" value="1"/>
</dbReference>
<keyword evidence="7" id="KW-0067">ATP-binding</keyword>
<evidence type="ECO:0000256" key="6">
    <source>
        <dbReference type="ARBA" id="ARBA00022777"/>
    </source>
</evidence>
<dbReference type="GO" id="GO:0006235">
    <property type="term" value="P:dTTP biosynthetic process"/>
    <property type="evidence" value="ECO:0007669"/>
    <property type="project" value="TreeGrafter"/>
</dbReference>
<dbReference type="CDD" id="cd01672">
    <property type="entry name" value="TMPK"/>
    <property type="match status" value="1"/>
</dbReference>